<dbReference type="EMBL" id="QMEU01000044">
    <property type="protein sequence ID" value="RAU93977.1"/>
    <property type="molecule type" value="Genomic_DNA"/>
</dbReference>
<protein>
    <submittedName>
        <fullName evidence="5">Uncharacterized protein</fullName>
    </submittedName>
</protein>
<dbReference type="Proteomes" id="UP000250347">
    <property type="component" value="Unassembled WGS sequence"/>
</dbReference>
<name>A0A329KED0_9MYCO</name>
<comment type="caution">
    <text evidence="5">The sequence shown here is derived from an EMBL/GenBank/DDBJ whole genome shotgun (WGS) entry which is preliminary data.</text>
</comment>
<proteinExistence type="predicted"/>
<dbReference type="Pfam" id="PF13181">
    <property type="entry name" value="TPR_8"/>
    <property type="match status" value="1"/>
</dbReference>
<feature type="repeat" description="TPR" evidence="3">
    <location>
        <begin position="146"/>
        <end position="179"/>
    </location>
</feature>
<dbReference type="InterPro" id="IPR051685">
    <property type="entry name" value="Ycf3/AcsC/BcsC/TPR_MFPF"/>
</dbReference>
<dbReference type="RefSeq" id="WP_112709170.1">
    <property type="nucleotide sequence ID" value="NZ_QMEU01000044.1"/>
</dbReference>
<reference evidence="5 6" key="1">
    <citation type="submission" date="2018-06" db="EMBL/GenBank/DDBJ databases">
        <title>NTM in soil in Japan.</title>
        <authorList>
            <person name="Ohya K."/>
        </authorList>
    </citation>
    <scope>NUCLEOTIDE SEQUENCE [LARGE SCALE GENOMIC DNA]</scope>
    <source>
        <strain evidence="5 6">GF76</strain>
    </source>
</reference>
<keyword evidence="4" id="KW-1133">Transmembrane helix</keyword>
<feature type="transmembrane region" description="Helical" evidence="4">
    <location>
        <begin position="228"/>
        <end position="250"/>
    </location>
</feature>
<evidence type="ECO:0000313" key="6">
    <source>
        <dbReference type="Proteomes" id="UP000250347"/>
    </source>
</evidence>
<accession>A0A329KED0</accession>
<dbReference type="SMART" id="SM00028">
    <property type="entry name" value="TPR"/>
    <property type="match status" value="2"/>
</dbReference>
<feature type="transmembrane region" description="Helical" evidence="4">
    <location>
        <begin position="321"/>
        <end position="343"/>
    </location>
</feature>
<sequence length="345" mass="37336">MTSEPGLGRTDEVIQVADAYIDARKYESAREILSRSLSQSPNDPALLASYARAELALGNYWAAARSAYAALAGTPDSEFAMRLYALALFNLGRQYDGLWMAWRAVTSHPNEPAPLRLYALLLQKAWQLRSALDVIDHALRLDPQSVDAHIRRGSILHAMGRRDESEVSYRAALQLDPANAEALNDLAVHRLGRFKFGRALQGFLGAAGSDPEYGALSRRNIGVVLRKVLALVTVGAGLLSVCLAITAGAYDEGHPTALARVGVGLLSGVLIAVLWWLLRAIPRRVFVAVLREQHFFALRLAHAGMAVVAGAWVTFCPWPAGWIAVGGLLAVSALVIIRIGLFIGK</sequence>
<dbReference type="Gene3D" id="1.25.40.10">
    <property type="entry name" value="Tetratricopeptide repeat domain"/>
    <property type="match status" value="2"/>
</dbReference>
<feature type="transmembrane region" description="Helical" evidence="4">
    <location>
        <begin position="256"/>
        <end position="277"/>
    </location>
</feature>
<keyword evidence="1" id="KW-0677">Repeat</keyword>
<keyword evidence="2 3" id="KW-0802">TPR repeat</keyword>
<keyword evidence="4" id="KW-0472">Membrane</keyword>
<dbReference type="SUPFAM" id="SSF48452">
    <property type="entry name" value="TPR-like"/>
    <property type="match status" value="1"/>
</dbReference>
<dbReference type="InterPro" id="IPR019734">
    <property type="entry name" value="TPR_rpt"/>
</dbReference>
<evidence type="ECO:0000256" key="1">
    <source>
        <dbReference type="ARBA" id="ARBA00022737"/>
    </source>
</evidence>
<dbReference type="InterPro" id="IPR011990">
    <property type="entry name" value="TPR-like_helical_dom_sf"/>
</dbReference>
<evidence type="ECO:0000256" key="4">
    <source>
        <dbReference type="SAM" id="Phobius"/>
    </source>
</evidence>
<organism evidence="5 6">
    <name type="scientific">Mycobacterium colombiense</name>
    <dbReference type="NCBI Taxonomy" id="339268"/>
    <lineage>
        <taxon>Bacteria</taxon>
        <taxon>Bacillati</taxon>
        <taxon>Actinomycetota</taxon>
        <taxon>Actinomycetes</taxon>
        <taxon>Mycobacteriales</taxon>
        <taxon>Mycobacteriaceae</taxon>
        <taxon>Mycobacterium</taxon>
        <taxon>Mycobacterium avium complex (MAC)</taxon>
    </lineage>
</organism>
<evidence type="ECO:0000313" key="5">
    <source>
        <dbReference type="EMBL" id="RAU93977.1"/>
    </source>
</evidence>
<gene>
    <name evidence="5" type="ORF">DQP58_15310</name>
</gene>
<evidence type="ECO:0000256" key="3">
    <source>
        <dbReference type="PROSITE-ProRule" id="PRU00339"/>
    </source>
</evidence>
<feature type="transmembrane region" description="Helical" evidence="4">
    <location>
        <begin position="297"/>
        <end position="315"/>
    </location>
</feature>
<dbReference type="PANTHER" id="PTHR44943">
    <property type="entry name" value="CELLULOSE SYNTHASE OPERON PROTEIN C"/>
    <property type="match status" value="1"/>
</dbReference>
<keyword evidence="4" id="KW-0812">Transmembrane</keyword>
<dbReference type="PROSITE" id="PS50005">
    <property type="entry name" value="TPR"/>
    <property type="match status" value="2"/>
</dbReference>
<feature type="repeat" description="TPR" evidence="3">
    <location>
        <begin position="10"/>
        <end position="43"/>
    </location>
</feature>
<dbReference type="AlphaFoldDB" id="A0A329KED0"/>
<evidence type="ECO:0000256" key="2">
    <source>
        <dbReference type="ARBA" id="ARBA00022803"/>
    </source>
</evidence>
<dbReference type="PANTHER" id="PTHR44943:SF8">
    <property type="entry name" value="TPR REPEAT-CONTAINING PROTEIN MJ0263"/>
    <property type="match status" value="1"/>
</dbReference>